<evidence type="ECO:0000313" key="8">
    <source>
        <dbReference type="Proteomes" id="UP000251314"/>
    </source>
</evidence>
<keyword evidence="8" id="KW-1185">Reference proteome</keyword>
<evidence type="ECO:0000313" key="5">
    <source>
        <dbReference type="EMBL" id="KAG3225637.1"/>
    </source>
</evidence>
<dbReference type="Proteomes" id="UP000697107">
    <property type="component" value="Unassembled WGS sequence"/>
</dbReference>
<sequence length="59" mass="6752">MNGILSLILIICAFFAGSASMWYCTVYRKKKKLQQQLPQYEGQVPVMVTPQGPVEYRRA</sequence>
<dbReference type="EMBL" id="RCMG01000167">
    <property type="protein sequence ID" value="KAG2861024.1"/>
    <property type="molecule type" value="Genomic_DNA"/>
</dbReference>
<reference evidence="2" key="2">
    <citation type="submission" date="2018-10" db="EMBL/GenBank/DDBJ databases">
        <title>Effector identification in a new, highly contiguous assembly of the strawberry crown rot pathogen Phytophthora cactorum.</title>
        <authorList>
            <person name="Armitage A.D."/>
            <person name="Nellist C.F."/>
            <person name="Bates H."/>
            <person name="Vickerstaff R.J."/>
            <person name="Harrison R.J."/>
        </authorList>
    </citation>
    <scope>NUCLEOTIDE SEQUENCE</scope>
    <source>
        <strain evidence="2">15-7</strain>
        <strain evidence="3">4040</strain>
        <strain evidence="4">P415</strain>
        <strain evidence="5">P421</strain>
    </source>
</reference>
<evidence type="ECO:0000313" key="4">
    <source>
        <dbReference type="EMBL" id="KAG2988545.1"/>
    </source>
</evidence>
<dbReference type="EMBL" id="RCMK01000154">
    <property type="protein sequence ID" value="KAG2946581.1"/>
    <property type="molecule type" value="Genomic_DNA"/>
</dbReference>
<dbReference type="EMBL" id="JAENGZ010000712">
    <property type="protein sequence ID" value="KAG6954912.1"/>
    <property type="molecule type" value="Genomic_DNA"/>
</dbReference>
<keyword evidence="1" id="KW-0732">Signal</keyword>
<dbReference type="Proteomes" id="UP000251314">
    <property type="component" value="Unassembled WGS sequence"/>
</dbReference>
<dbReference type="Proteomes" id="UP000760860">
    <property type="component" value="Unassembled WGS sequence"/>
</dbReference>
<organism evidence="7 8">
    <name type="scientific">Phytophthora cactorum</name>
    <dbReference type="NCBI Taxonomy" id="29920"/>
    <lineage>
        <taxon>Eukaryota</taxon>
        <taxon>Sar</taxon>
        <taxon>Stramenopiles</taxon>
        <taxon>Oomycota</taxon>
        <taxon>Peronosporomycetes</taxon>
        <taxon>Peronosporales</taxon>
        <taxon>Peronosporaceae</taxon>
        <taxon>Phytophthora</taxon>
    </lineage>
</organism>
<protein>
    <submittedName>
        <fullName evidence="7">Uncharacterized protein</fullName>
    </submittedName>
</protein>
<evidence type="ECO:0000313" key="3">
    <source>
        <dbReference type="EMBL" id="KAG2946581.1"/>
    </source>
</evidence>
<dbReference type="AlphaFoldDB" id="A0A329SV57"/>
<dbReference type="EMBL" id="RCMV01000078">
    <property type="protein sequence ID" value="KAG3225637.1"/>
    <property type="molecule type" value="Genomic_DNA"/>
</dbReference>
<evidence type="ECO:0000313" key="2">
    <source>
        <dbReference type="EMBL" id="KAG2861024.1"/>
    </source>
</evidence>
<accession>A0A329SV57</accession>
<feature type="signal peptide" evidence="1">
    <location>
        <begin position="1"/>
        <end position="20"/>
    </location>
</feature>
<evidence type="ECO:0000313" key="7">
    <source>
        <dbReference type="EMBL" id="RAW39422.1"/>
    </source>
</evidence>
<dbReference type="Proteomes" id="UP000735874">
    <property type="component" value="Unassembled WGS sequence"/>
</dbReference>
<reference evidence="6" key="3">
    <citation type="submission" date="2021-01" db="EMBL/GenBank/DDBJ databases">
        <title>Phytophthora aleatoria, a newly-described species from Pinus radiata is distinct from Phytophthora cactorum isolates based on comparative genomics.</title>
        <authorList>
            <person name="Mcdougal R."/>
            <person name="Panda P."/>
            <person name="Williams N."/>
            <person name="Studholme D.J."/>
        </authorList>
    </citation>
    <scope>NUCLEOTIDE SEQUENCE</scope>
    <source>
        <strain evidence="6">NZFS 3830</strain>
    </source>
</reference>
<evidence type="ECO:0000256" key="1">
    <source>
        <dbReference type="SAM" id="SignalP"/>
    </source>
</evidence>
<dbReference type="Proteomes" id="UP000688947">
    <property type="component" value="Unassembled WGS sequence"/>
</dbReference>
<dbReference type="Proteomes" id="UP000736787">
    <property type="component" value="Unassembled WGS sequence"/>
</dbReference>
<dbReference type="EMBL" id="MJFZ01000067">
    <property type="protein sequence ID" value="RAW39422.1"/>
    <property type="molecule type" value="Genomic_DNA"/>
</dbReference>
<gene>
    <name evidence="6" type="ORF">JG687_00011522</name>
    <name evidence="7" type="ORF">PC110_g4362</name>
    <name evidence="2" type="ORF">PC113_g7556</name>
    <name evidence="3" type="ORF">PC117_g7510</name>
    <name evidence="4" type="ORF">PC118_g6656</name>
    <name evidence="5" type="ORF">PC129_g3743</name>
</gene>
<feature type="chain" id="PRO_5040068020" evidence="1">
    <location>
        <begin position="21"/>
        <end position="59"/>
    </location>
</feature>
<dbReference type="EMBL" id="RCML01000151">
    <property type="protein sequence ID" value="KAG2988545.1"/>
    <property type="molecule type" value="Genomic_DNA"/>
</dbReference>
<dbReference type="VEuPathDB" id="FungiDB:PC110_g4362"/>
<comment type="caution">
    <text evidence="7">The sequence shown here is derived from an EMBL/GenBank/DDBJ whole genome shotgun (WGS) entry which is preliminary data.</text>
</comment>
<name>A0A329SV57_9STRA</name>
<evidence type="ECO:0000313" key="6">
    <source>
        <dbReference type="EMBL" id="KAG6954912.1"/>
    </source>
</evidence>
<reference evidence="7 8" key="1">
    <citation type="submission" date="2018-01" db="EMBL/GenBank/DDBJ databases">
        <title>Draft genome of the strawberry crown rot pathogen Phytophthora cactorum.</title>
        <authorList>
            <person name="Armitage A.D."/>
            <person name="Lysoe E."/>
            <person name="Nellist C.F."/>
            <person name="Harrison R.J."/>
            <person name="Brurberg M.B."/>
        </authorList>
    </citation>
    <scope>NUCLEOTIDE SEQUENCE [LARGE SCALE GENOMIC DNA]</scope>
    <source>
        <strain evidence="7 8">10300</strain>
    </source>
</reference>
<proteinExistence type="predicted"/>